<gene>
    <name evidence="2" type="ORF">DVT68_00375</name>
</gene>
<dbReference type="InterPro" id="IPR029062">
    <property type="entry name" value="Class_I_gatase-like"/>
</dbReference>
<organism evidence="2 3">
    <name type="scientific">Dyella solisilvae</name>
    <dbReference type="NCBI Taxonomy" id="1920168"/>
    <lineage>
        <taxon>Bacteria</taxon>
        <taxon>Pseudomonadati</taxon>
        <taxon>Pseudomonadota</taxon>
        <taxon>Gammaproteobacteria</taxon>
        <taxon>Lysobacterales</taxon>
        <taxon>Rhodanobacteraceae</taxon>
        <taxon>Dyella</taxon>
    </lineage>
</organism>
<keyword evidence="3" id="KW-1185">Reference proteome</keyword>
<dbReference type="SUPFAM" id="SSF52317">
    <property type="entry name" value="Class I glutamine amidotransferase-like"/>
    <property type="match status" value="1"/>
</dbReference>
<comment type="caution">
    <text evidence="2">The sequence shown here is derived from an EMBL/GenBank/DDBJ whole genome shotgun (WGS) entry which is preliminary data.</text>
</comment>
<reference evidence="2 3" key="1">
    <citation type="submission" date="2018-07" db="EMBL/GenBank/DDBJ databases">
        <title>Dyella solisilvae sp. nov., isolated from the pine and broad-leaved mixed forest soil.</title>
        <authorList>
            <person name="Gao Z."/>
            <person name="Qiu L."/>
        </authorList>
    </citation>
    <scope>NUCLEOTIDE SEQUENCE [LARGE SCALE GENOMIC DNA]</scope>
    <source>
        <strain evidence="2 3">DHG54</strain>
    </source>
</reference>
<dbReference type="OrthoDB" id="9803764at2"/>
<sequence length="240" mass="25815">MHNIDPETHLTIGAFIYDDMDQCDFTGPFEALSRVPNSTFKSFAKDTGPVRDLYGLRFLPDLSLSQAPQLDVLLVPGGHGQEALMDDEEVIGFIRSQARHARYIFSVCTGALLCGAAGLLEGKRATTHWTAMGVLPLYGAIPVNDRVVVDGDLISTGGVTAGIDGSLVVVSMLRGVQSAQEIQLYMAYDPQTSFTAGSPGTAPPDVLHTVTEHAKAITARRMDAGRRYQASSMHVVRTAH</sequence>
<evidence type="ECO:0000259" key="1">
    <source>
        <dbReference type="Pfam" id="PF01965"/>
    </source>
</evidence>
<evidence type="ECO:0000313" key="3">
    <source>
        <dbReference type="Proteomes" id="UP000254711"/>
    </source>
</evidence>
<dbReference type="Gene3D" id="3.40.50.880">
    <property type="match status" value="1"/>
</dbReference>
<proteinExistence type="predicted"/>
<accession>A0A370K9Q4</accession>
<evidence type="ECO:0000313" key="2">
    <source>
        <dbReference type="EMBL" id="RDI99355.1"/>
    </source>
</evidence>
<name>A0A370K9Q4_9GAMM</name>
<dbReference type="InterPro" id="IPR052158">
    <property type="entry name" value="INH-QAR"/>
</dbReference>
<dbReference type="EMBL" id="QQSY01000001">
    <property type="protein sequence ID" value="RDI99355.1"/>
    <property type="molecule type" value="Genomic_DNA"/>
</dbReference>
<feature type="domain" description="DJ-1/PfpI" evidence="1">
    <location>
        <begin position="15"/>
        <end position="164"/>
    </location>
</feature>
<dbReference type="Proteomes" id="UP000254711">
    <property type="component" value="Unassembled WGS sequence"/>
</dbReference>
<dbReference type="InterPro" id="IPR002818">
    <property type="entry name" value="DJ-1/PfpI"/>
</dbReference>
<dbReference type="GO" id="GO:0006355">
    <property type="term" value="P:regulation of DNA-templated transcription"/>
    <property type="evidence" value="ECO:0007669"/>
    <property type="project" value="TreeGrafter"/>
</dbReference>
<dbReference type="Pfam" id="PF01965">
    <property type="entry name" value="DJ-1_PfpI"/>
    <property type="match status" value="1"/>
</dbReference>
<dbReference type="PANTHER" id="PTHR43130">
    <property type="entry name" value="ARAC-FAMILY TRANSCRIPTIONAL REGULATOR"/>
    <property type="match status" value="1"/>
</dbReference>
<dbReference type="PANTHER" id="PTHR43130:SF2">
    <property type="entry name" value="DJ-1_PFPI DOMAIN-CONTAINING PROTEIN"/>
    <property type="match status" value="1"/>
</dbReference>
<dbReference type="CDD" id="cd03139">
    <property type="entry name" value="GATase1_PfpI_2"/>
    <property type="match status" value="1"/>
</dbReference>
<protein>
    <submittedName>
        <fullName evidence="2">DJ-1/PfpI family protein</fullName>
    </submittedName>
</protein>
<dbReference type="AlphaFoldDB" id="A0A370K9Q4"/>
<dbReference type="RefSeq" id="WP_114823097.1">
    <property type="nucleotide sequence ID" value="NZ_QQSY01000001.1"/>
</dbReference>